<gene>
    <name evidence="1" type="ORF">Vadar_020143</name>
</gene>
<accession>A0ACB7Y8I7</accession>
<keyword evidence="2" id="KW-1185">Reference proteome</keyword>
<dbReference type="EMBL" id="CM037157">
    <property type="protein sequence ID" value="KAH7849597.1"/>
    <property type="molecule type" value="Genomic_DNA"/>
</dbReference>
<evidence type="ECO:0000313" key="2">
    <source>
        <dbReference type="Proteomes" id="UP000828048"/>
    </source>
</evidence>
<protein>
    <submittedName>
        <fullName evidence="1">Uncharacterized protein</fullName>
    </submittedName>
</protein>
<organism evidence="1 2">
    <name type="scientific">Vaccinium darrowii</name>
    <dbReference type="NCBI Taxonomy" id="229202"/>
    <lineage>
        <taxon>Eukaryota</taxon>
        <taxon>Viridiplantae</taxon>
        <taxon>Streptophyta</taxon>
        <taxon>Embryophyta</taxon>
        <taxon>Tracheophyta</taxon>
        <taxon>Spermatophyta</taxon>
        <taxon>Magnoliopsida</taxon>
        <taxon>eudicotyledons</taxon>
        <taxon>Gunneridae</taxon>
        <taxon>Pentapetalae</taxon>
        <taxon>asterids</taxon>
        <taxon>Ericales</taxon>
        <taxon>Ericaceae</taxon>
        <taxon>Vaccinioideae</taxon>
        <taxon>Vaccinieae</taxon>
        <taxon>Vaccinium</taxon>
    </lineage>
</organism>
<proteinExistence type="predicted"/>
<reference evidence="1 2" key="1">
    <citation type="journal article" date="2021" name="Hortic Res">
        <title>High-quality reference genome and annotation aids understanding of berry development for evergreen blueberry (Vaccinium darrowii).</title>
        <authorList>
            <person name="Yu J."/>
            <person name="Hulse-Kemp A.M."/>
            <person name="Babiker E."/>
            <person name="Staton M."/>
        </authorList>
    </citation>
    <scope>NUCLEOTIDE SEQUENCE [LARGE SCALE GENOMIC DNA]</scope>
    <source>
        <strain evidence="2">cv. NJ 8807/NJ 8810</strain>
        <tissue evidence="1">Young leaf</tissue>
    </source>
</reference>
<dbReference type="Proteomes" id="UP000828048">
    <property type="component" value="Chromosome 7"/>
</dbReference>
<sequence>MKKTCIVLVSKRFITKVMFLAVVARLRFDADQNVMFSRKIGIFPFTYKELAKRRRKNRVASTLETKTMINVNKDVSRSYLIEKVLPAIRSKWPRCSAIETIYIQQNNAKPRIQGWDAEFLEAANQEGFDIRLLFQPQSSLDMNVLDLGFFRAIQSLQYQASPKIIVDELVHALEKSFEDLSPESLKRVFLTLQASMIEGNLHKASVTLFGKPHPLKPSTKLLRMLLQSSISLRVNMFEKRERERKRRKVEEEEEGRRKKEEEEGETGKLGKPQLRGRYGHIRDAEYDSRIYLNLWRSSLQVVFRNLKIAWDALLEFFQLPEIVVKMAHKTWTITIANTRLQPLPFQEFISALELEYCDYIVVAVSPLLSFRLWSSELENIRRGTING</sequence>
<comment type="caution">
    <text evidence="1">The sequence shown here is derived from an EMBL/GenBank/DDBJ whole genome shotgun (WGS) entry which is preliminary data.</text>
</comment>
<evidence type="ECO:0000313" key="1">
    <source>
        <dbReference type="EMBL" id="KAH7849597.1"/>
    </source>
</evidence>
<name>A0ACB7Y8I7_9ERIC</name>